<sequence length="256" mass="30271">MHPFENVTETLLSPENKDMEQIPDVLLLDFSNTEKQDLLPISRTQEEKSNIAFKFPNIANFLMKSLDTLCITLESKAKHQKDLVLSNLFLMNNYDYILSSIRTPQIFKHIYHNRILFAEKKIHLFQENYIQASWNKAISCLLLVNKSLFYDPIAKSKRKKSKISKAEKKEIRSNFSNFNLELESQFRCQKNYVIPDRTLRDNIRKKSANLVIPLYQQFLERNSKIDFAKDTSKYYKYPVETVQKMIYGFFSQTINI</sequence>
<comment type="similarity">
    <text evidence="1 4">Belongs to the EXO70 family.</text>
</comment>
<evidence type="ECO:0000259" key="5">
    <source>
        <dbReference type="Pfam" id="PF03081"/>
    </source>
</evidence>
<keyword evidence="4" id="KW-0653">Protein transport</keyword>
<dbReference type="AlphaFoldDB" id="A0A9Q0LLN3"/>
<dbReference type="GO" id="GO:0000145">
    <property type="term" value="C:exocyst"/>
    <property type="evidence" value="ECO:0007669"/>
    <property type="project" value="InterPro"/>
</dbReference>
<dbReference type="OrthoDB" id="1922221at2759"/>
<comment type="caution">
    <text evidence="6">The sequence shown here is derived from an EMBL/GenBank/DDBJ whole genome shotgun (WGS) entry which is preliminary data.</text>
</comment>
<evidence type="ECO:0000256" key="3">
    <source>
        <dbReference type="ARBA" id="ARBA00022483"/>
    </source>
</evidence>
<dbReference type="EMBL" id="JAPDFW010000070">
    <property type="protein sequence ID" value="KAJ5074055.1"/>
    <property type="molecule type" value="Genomic_DNA"/>
</dbReference>
<dbReference type="OMA" id="NIANFLM"/>
<dbReference type="Pfam" id="PF03081">
    <property type="entry name" value="Exo70_C"/>
    <property type="match status" value="1"/>
</dbReference>
<dbReference type="GO" id="GO:0015031">
    <property type="term" value="P:protein transport"/>
    <property type="evidence" value="ECO:0007669"/>
    <property type="project" value="UniProtKB-KW"/>
</dbReference>
<dbReference type="InterPro" id="IPR004140">
    <property type="entry name" value="Exo70"/>
</dbReference>
<gene>
    <name evidence="6" type="ORF">M0811_00683</name>
</gene>
<dbReference type="Proteomes" id="UP001149090">
    <property type="component" value="Unassembled WGS sequence"/>
</dbReference>
<dbReference type="Gene3D" id="1.20.1280.170">
    <property type="entry name" value="Exocyst complex component Exo70"/>
    <property type="match status" value="1"/>
</dbReference>
<dbReference type="GO" id="GO:0006887">
    <property type="term" value="P:exocytosis"/>
    <property type="evidence" value="ECO:0007669"/>
    <property type="project" value="UniProtKB-KW"/>
</dbReference>
<keyword evidence="3 4" id="KW-0268">Exocytosis</keyword>
<comment type="function">
    <text evidence="4">Component of the exocyst complex.</text>
</comment>
<organism evidence="6 7">
    <name type="scientific">Anaeramoeba ignava</name>
    <name type="common">Anaerobic marine amoeba</name>
    <dbReference type="NCBI Taxonomy" id="1746090"/>
    <lineage>
        <taxon>Eukaryota</taxon>
        <taxon>Metamonada</taxon>
        <taxon>Anaeramoebidae</taxon>
        <taxon>Anaeramoeba</taxon>
    </lineage>
</organism>
<name>A0A9Q0LLN3_ANAIG</name>
<evidence type="ECO:0000256" key="1">
    <source>
        <dbReference type="ARBA" id="ARBA00006756"/>
    </source>
</evidence>
<keyword evidence="2 4" id="KW-0813">Transport</keyword>
<protein>
    <recommendedName>
        <fullName evidence="4">Exocyst subunit Exo70 family protein</fullName>
    </recommendedName>
</protein>
<dbReference type="GO" id="GO:0005546">
    <property type="term" value="F:phosphatidylinositol-4,5-bisphosphate binding"/>
    <property type="evidence" value="ECO:0007669"/>
    <property type="project" value="InterPro"/>
</dbReference>
<keyword evidence="7" id="KW-1185">Reference proteome</keyword>
<dbReference type="PANTHER" id="PTHR12542:SF41">
    <property type="entry name" value="EXOCYST COMPLEX COMPONENT 7"/>
    <property type="match status" value="1"/>
</dbReference>
<evidence type="ECO:0000256" key="2">
    <source>
        <dbReference type="ARBA" id="ARBA00022448"/>
    </source>
</evidence>
<dbReference type="SUPFAM" id="SSF74788">
    <property type="entry name" value="Cullin repeat-like"/>
    <property type="match status" value="1"/>
</dbReference>
<reference evidence="6" key="1">
    <citation type="submission" date="2022-10" db="EMBL/GenBank/DDBJ databases">
        <title>Novel sulphate-reducing endosymbionts in the free-living metamonad Anaeramoeba.</title>
        <authorList>
            <person name="Jerlstrom-Hultqvist J."/>
            <person name="Cepicka I."/>
            <person name="Gallot-Lavallee L."/>
            <person name="Salas-Leiva D."/>
            <person name="Curtis B.A."/>
            <person name="Zahonova K."/>
            <person name="Pipaliya S."/>
            <person name="Dacks J."/>
            <person name="Roger A.J."/>
        </authorList>
    </citation>
    <scope>NUCLEOTIDE SEQUENCE</scope>
    <source>
        <strain evidence="6">BMAN</strain>
    </source>
</reference>
<accession>A0A9Q0LLN3</accession>
<dbReference type="InterPro" id="IPR046364">
    <property type="entry name" value="Exo70_C"/>
</dbReference>
<proteinExistence type="inferred from homology"/>
<evidence type="ECO:0000313" key="6">
    <source>
        <dbReference type="EMBL" id="KAJ5074055.1"/>
    </source>
</evidence>
<dbReference type="PANTHER" id="PTHR12542">
    <property type="entry name" value="EXOCYST COMPLEX PROTEIN EXO70"/>
    <property type="match status" value="1"/>
</dbReference>
<feature type="domain" description="Exocyst complex subunit Exo70 C-terminal" evidence="5">
    <location>
        <begin position="42"/>
        <end position="246"/>
    </location>
</feature>
<dbReference type="InterPro" id="IPR016159">
    <property type="entry name" value="Cullin_repeat-like_dom_sf"/>
</dbReference>
<evidence type="ECO:0000313" key="7">
    <source>
        <dbReference type="Proteomes" id="UP001149090"/>
    </source>
</evidence>
<evidence type="ECO:0000256" key="4">
    <source>
        <dbReference type="RuleBase" id="RU365026"/>
    </source>
</evidence>